<feature type="signal peptide" evidence="1">
    <location>
        <begin position="1"/>
        <end position="18"/>
    </location>
</feature>
<gene>
    <name evidence="3" type="ORF">APR42_09915</name>
</gene>
<accession>A0A0Q9ZBI5</accession>
<keyword evidence="1" id="KW-0732">Signal</keyword>
<evidence type="ECO:0000313" key="3">
    <source>
        <dbReference type="EMBL" id="KRG27394.1"/>
    </source>
</evidence>
<dbReference type="Gene3D" id="2.60.120.10">
    <property type="entry name" value="Jelly Rolls"/>
    <property type="match status" value="1"/>
</dbReference>
<evidence type="ECO:0000259" key="2">
    <source>
        <dbReference type="Pfam" id="PF07883"/>
    </source>
</evidence>
<dbReference type="InterPro" id="IPR047263">
    <property type="entry name" value="HNL-like_cupin"/>
</dbReference>
<keyword evidence="4" id="KW-1185">Reference proteome</keyword>
<dbReference type="PANTHER" id="PTHR43698">
    <property type="entry name" value="RIBD C-TERMINAL DOMAIN CONTAINING PROTEIN"/>
    <property type="match status" value="1"/>
</dbReference>
<dbReference type="RefSeq" id="WP_057482740.1">
    <property type="nucleotide sequence ID" value="NZ_BMWR01000005.1"/>
</dbReference>
<reference evidence="3" key="1">
    <citation type="submission" date="2015-10" db="EMBL/GenBank/DDBJ databases">
        <title>Draft genome sequence of Salegentibacter mishustinae KCTC 12263.</title>
        <authorList>
            <person name="Lin W."/>
            <person name="Zheng Q."/>
        </authorList>
    </citation>
    <scope>NUCLEOTIDE SEQUENCE [LARGE SCALE GENOMIC DNA]</scope>
    <source>
        <strain evidence="3">KCTC 12263</strain>
    </source>
</reference>
<name>A0A0Q9ZBI5_9FLAO</name>
<protein>
    <submittedName>
        <fullName evidence="3">Cupin</fullName>
    </submittedName>
</protein>
<dbReference type="SUPFAM" id="SSF51182">
    <property type="entry name" value="RmlC-like cupins"/>
    <property type="match status" value="1"/>
</dbReference>
<proteinExistence type="predicted"/>
<feature type="domain" description="Cupin type-2" evidence="2">
    <location>
        <begin position="65"/>
        <end position="129"/>
    </location>
</feature>
<dbReference type="CDD" id="cd02233">
    <property type="entry name" value="cupin_HNL-like"/>
    <property type="match status" value="1"/>
</dbReference>
<dbReference type="Pfam" id="PF07883">
    <property type="entry name" value="Cupin_2"/>
    <property type="match status" value="1"/>
</dbReference>
<dbReference type="EMBL" id="LKTP01000035">
    <property type="protein sequence ID" value="KRG27394.1"/>
    <property type="molecule type" value="Genomic_DNA"/>
</dbReference>
<feature type="chain" id="PRO_5006389284" evidence="1">
    <location>
        <begin position="19"/>
        <end position="161"/>
    </location>
</feature>
<dbReference type="InterPro" id="IPR011051">
    <property type="entry name" value="RmlC_Cupin_sf"/>
</dbReference>
<dbReference type="PANTHER" id="PTHR43698:SF1">
    <property type="entry name" value="BLL4564 PROTEIN"/>
    <property type="match status" value="1"/>
</dbReference>
<dbReference type="InterPro" id="IPR013096">
    <property type="entry name" value="Cupin_2"/>
</dbReference>
<dbReference type="InterPro" id="IPR014710">
    <property type="entry name" value="RmlC-like_jellyroll"/>
</dbReference>
<sequence>MKYSILTLIFFAPLFIAAQSSDYKVSSYKTEGTKAPNTHYIGEAWLNPLIHDDEELGYNITKATFKANSTLDWHKHGSVQVLVIVDGEAYYQEKGKKPIILKEGDVIRCEKETEHWHSSTKECDVTYLAFYSGEKPTEWTEVLTQDYYDQVPKMLETKSQN</sequence>
<organism evidence="3 4">
    <name type="scientific">Salegentibacter mishustinae</name>
    <dbReference type="NCBI Taxonomy" id="270918"/>
    <lineage>
        <taxon>Bacteria</taxon>
        <taxon>Pseudomonadati</taxon>
        <taxon>Bacteroidota</taxon>
        <taxon>Flavobacteriia</taxon>
        <taxon>Flavobacteriales</taxon>
        <taxon>Flavobacteriaceae</taxon>
        <taxon>Salegentibacter</taxon>
    </lineage>
</organism>
<evidence type="ECO:0000313" key="4">
    <source>
        <dbReference type="Proteomes" id="UP000051643"/>
    </source>
</evidence>
<dbReference type="AlphaFoldDB" id="A0A0Q9ZBI5"/>
<dbReference type="Proteomes" id="UP000051643">
    <property type="component" value="Unassembled WGS sequence"/>
</dbReference>
<evidence type="ECO:0000256" key="1">
    <source>
        <dbReference type="SAM" id="SignalP"/>
    </source>
</evidence>
<dbReference type="OrthoDB" id="9802489at2"/>
<comment type="caution">
    <text evidence="3">The sequence shown here is derived from an EMBL/GenBank/DDBJ whole genome shotgun (WGS) entry which is preliminary data.</text>
</comment>
<dbReference type="STRING" id="270918.APR42_09915"/>